<dbReference type="RefSeq" id="WP_038626380.1">
    <property type="nucleotide sequence ID" value="NZ_CP046975.1"/>
</dbReference>
<dbReference type="GeneID" id="92768356"/>
<sequence length="192" mass="21582">MKQRISNRFSVKSNADLFARRSGAWMLDSFLVGIFVAIIVALGKLAWEAATASWALPSPPEFRILYGAIFPVVFFIVRVVAEARGEQTFGKSSFLLHVEPAWKVDSGATPFEAAQPEGTSELESGDDSWRGGWQAAVRNCYLLLMIFLLTDLEPIVRLFFGVLMIWVAVCRWHPFDWLAGKRVVVEKGRSER</sequence>
<dbReference type="EMBL" id="CP120206">
    <property type="protein sequence ID" value="WET43862.1"/>
    <property type="molecule type" value="Genomic_DNA"/>
</dbReference>
<protein>
    <submittedName>
        <fullName evidence="7">RDD family protein</fullName>
    </submittedName>
</protein>
<feature type="transmembrane region" description="Helical" evidence="5">
    <location>
        <begin position="21"/>
        <end position="42"/>
    </location>
</feature>
<organism evidence="7 8">
    <name type="scientific">Corynebacterium amycolatum</name>
    <dbReference type="NCBI Taxonomy" id="43765"/>
    <lineage>
        <taxon>Bacteria</taxon>
        <taxon>Bacillati</taxon>
        <taxon>Actinomycetota</taxon>
        <taxon>Actinomycetes</taxon>
        <taxon>Mycobacteriales</taxon>
        <taxon>Corynebacteriaceae</taxon>
        <taxon>Corynebacterium</taxon>
    </lineage>
</organism>
<accession>A0AB38XVE0</accession>
<evidence type="ECO:0000259" key="6">
    <source>
        <dbReference type="Pfam" id="PF06271"/>
    </source>
</evidence>
<dbReference type="AlphaFoldDB" id="A0AB38XVE0"/>
<keyword evidence="2 5" id="KW-0812">Transmembrane</keyword>
<evidence type="ECO:0000256" key="1">
    <source>
        <dbReference type="ARBA" id="ARBA00004141"/>
    </source>
</evidence>
<evidence type="ECO:0000256" key="3">
    <source>
        <dbReference type="ARBA" id="ARBA00022989"/>
    </source>
</evidence>
<dbReference type="Proteomes" id="UP001220238">
    <property type="component" value="Chromosome"/>
</dbReference>
<name>A0AB38XVE0_CORAY</name>
<evidence type="ECO:0000313" key="7">
    <source>
        <dbReference type="EMBL" id="WET43862.1"/>
    </source>
</evidence>
<reference evidence="7" key="1">
    <citation type="submission" date="2023-03" db="EMBL/GenBank/DDBJ databases">
        <title>Corynebacterium amycolatum SB-1.</title>
        <authorList>
            <person name="Jo H."/>
        </authorList>
    </citation>
    <scope>NUCLEOTIDE SEQUENCE</scope>
    <source>
        <strain evidence="7">SB-1</strain>
    </source>
</reference>
<keyword evidence="4 5" id="KW-0472">Membrane</keyword>
<proteinExistence type="predicted"/>
<comment type="subcellular location">
    <subcellularLocation>
        <location evidence="1">Membrane</location>
        <topology evidence="1">Multi-pass membrane protein</topology>
    </subcellularLocation>
</comment>
<evidence type="ECO:0000313" key="8">
    <source>
        <dbReference type="Proteomes" id="UP001220238"/>
    </source>
</evidence>
<feature type="transmembrane region" description="Helical" evidence="5">
    <location>
        <begin position="62"/>
        <end position="81"/>
    </location>
</feature>
<feature type="domain" description="RDD" evidence="6">
    <location>
        <begin position="18"/>
        <end position="98"/>
    </location>
</feature>
<evidence type="ECO:0000256" key="4">
    <source>
        <dbReference type="ARBA" id="ARBA00023136"/>
    </source>
</evidence>
<keyword evidence="3 5" id="KW-1133">Transmembrane helix</keyword>
<evidence type="ECO:0000256" key="2">
    <source>
        <dbReference type="ARBA" id="ARBA00022692"/>
    </source>
</evidence>
<feature type="transmembrane region" description="Helical" evidence="5">
    <location>
        <begin position="140"/>
        <end position="169"/>
    </location>
</feature>
<dbReference type="InterPro" id="IPR010432">
    <property type="entry name" value="RDD"/>
</dbReference>
<dbReference type="GO" id="GO:0016020">
    <property type="term" value="C:membrane"/>
    <property type="evidence" value="ECO:0007669"/>
    <property type="project" value="UniProtKB-SubCell"/>
</dbReference>
<gene>
    <name evidence="7" type="ORF">P2W56_10700</name>
</gene>
<dbReference type="Pfam" id="PF06271">
    <property type="entry name" value="RDD"/>
    <property type="match status" value="1"/>
</dbReference>
<evidence type="ECO:0000256" key="5">
    <source>
        <dbReference type="SAM" id="Phobius"/>
    </source>
</evidence>